<dbReference type="EMBL" id="CM055110">
    <property type="protein sequence ID" value="KAJ7520309.1"/>
    <property type="molecule type" value="Genomic_DNA"/>
</dbReference>
<organism evidence="1 2">
    <name type="scientific">Diphasiastrum complanatum</name>
    <name type="common">Issler's clubmoss</name>
    <name type="synonym">Lycopodium complanatum</name>
    <dbReference type="NCBI Taxonomy" id="34168"/>
    <lineage>
        <taxon>Eukaryota</taxon>
        <taxon>Viridiplantae</taxon>
        <taxon>Streptophyta</taxon>
        <taxon>Embryophyta</taxon>
        <taxon>Tracheophyta</taxon>
        <taxon>Lycopodiopsida</taxon>
        <taxon>Lycopodiales</taxon>
        <taxon>Lycopodiaceae</taxon>
        <taxon>Lycopodioideae</taxon>
        <taxon>Diphasiastrum</taxon>
    </lineage>
</organism>
<keyword evidence="2" id="KW-1185">Reference proteome</keyword>
<accession>A0ACC2ARY6</accession>
<evidence type="ECO:0000313" key="1">
    <source>
        <dbReference type="EMBL" id="KAJ7520309.1"/>
    </source>
</evidence>
<gene>
    <name evidence="1" type="ORF">O6H91_19G000400</name>
</gene>
<protein>
    <submittedName>
        <fullName evidence="1">Uncharacterized protein</fullName>
    </submittedName>
</protein>
<reference evidence="2" key="1">
    <citation type="journal article" date="2024" name="Proc. Natl. Acad. Sci. U.S.A.">
        <title>Extraordinary preservation of gene collinearity over three hundred million years revealed in homosporous lycophytes.</title>
        <authorList>
            <person name="Li C."/>
            <person name="Wickell D."/>
            <person name="Kuo L.Y."/>
            <person name="Chen X."/>
            <person name="Nie B."/>
            <person name="Liao X."/>
            <person name="Peng D."/>
            <person name="Ji J."/>
            <person name="Jenkins J."/>
            <person name="Williams M."/>
            <person name="Shu S."/>
            <person name="Plott C."/>
            <person name="Barry K."/>
            <person name="Rajasekar S."/>
            <person name="Grimwood J."/>
            <person name="Han X."/>
            <person name="Sun S."/>
            <person name="Hou Z."/>
            <person name="He W."/>
            <person name="Dai G."/>
            <person name="Sun C."/>
            <person name="Schmutz J."/>
            <person name="Leebens-Mack J.H."/>
            <person name="Li F.W."/>
            <person name="Wang L."/>
        </authorList>
    </citation>
    <scope>NUCLEOTIDE SEQUENCE [LARGE SCALE GENOMIC DNA]</scope>
    <source>
        <strain evidence="2">cv. PW_Plant_1</strain>
    </source>
</reference>
<name>A0ACC2ARY6_DIPCM</name>
<evidence type="ECO:0000313" key="2">
    <source>
        <dbReference type="Proteomes" id="UP001162992"/>
    </source>
</evidence>
<sequence length="499" mass="50013">MDSDEGKLFIGGIPWETTEERLKEHFSSYGEVAEVVIMKDRATGRARGFGFVVFSDPVVADQALLDKHTIDGKTVEAKKAMPRNEQQNMPRRNFDGPGPAGYVRTKKIFVGGLASTVTEDDFRKYFEQFGNITDVVVMYDHATQRPRGFGFISFDSEDAVDNVLQKPFHELNEKLVEVKRAVPKDQQGLGMGRSAGGAFPPAGRGSGYGYGYGQGGYGPVPAGNYNPAGRGGYPAYGAGGYGNASYGGGYGPSVNGTYGAGGYGGTAGYGGAAGGYGSGNFGSAPPTGVEYAAAGAGGGYGSGGAASGGYAASSGGRSNWDSGTSGYGSGGNPASYGTTGGGNPSGYGASAGWGSGGPGATQPAASGGYGYGAADGGYGSQTAGNAGRSSGYASNTGGYNVPSGTTSAGGYGGGYNNDGYGNTGYSDNAWKSAGNDSYNSVPMGSAPAAGGYPTAVASSDTAMNTSAGYGGGYGATGRQTQRGPDNRFRPYPATGDHMG</sequence>
<proteinExistence type="predicted"/>
<comment type="caution">
    <text evidence="1">The sequence shown here is derived from an EMBL/GenBank/DDBJ whole genome shotgun (WGS) entry which is preliminary data.</text>
</comment>
<dbReference type="Proteomes" id="UP001162992">
    <property type="component" value="Chromosome 19"/>
</dbReference>